<keyword evidence="2" id="KW-1185">Reference proteome</keyword>
<comment type="caution">
    <text evidence="1">The sequence shown here is derived from an EMBL/GenBank/DDBJ whole genome shotgun (WGS) entry which is preliminary data.</text>
</comment>
<dbReference type="Proteomes" id="UP001153387">
    <property type="component" value="Unassembled WGS sequence"/>
</dbReference>
<dbReference type="EMBL" id="JAPDHZ010000003">
    <property type="protein sequence ID" value="MDG0792219.1"/>
    <property type="molecule type" value="Genomic_DNA"/>
</dbReference>
<proteinExistence type="predicted"/>
<organism evidence="1 2">
    <name type="scientific">Cohnella ginsengisoli</name>
    <dbReference type="NCBI Taxonomy" id="425004"/>
    <lineage>
        <taxon>Bacteria</taxon>
        <taxon>Bacillati</taxon>
        <taxon>Bacillota</taxon>
        <taxon>Bacilli</taxon>
        <taxon>Bacillales</taxon>
        <taxon>Paenibacillaceae</taxon>
        <taxon>Cohnella</taxon>
    </lineage>
</organism>
<dbReference type="SUPFAM" id="SSF51445">
    <property type="entry name" value="(Trans)glycosidases"/>
    <property type="match status" value="1"/>
</dbReference>
<evidence type="ECO:0000313" key="1">
    <source>
        <dbReference type="EMBL" id="MDG0792219.1"/>
    </source>
</evidence>
<dbReference type="Gene3D" id="3.20.20.80">
    <property type="entry name" value="Glycosidases"/>
    <property type="match status" value="1"/>
</dbReference>
<dbReference type="InterPro" id="IPR017853">
    <property type="entry name" value="GH"/>
</dbReference>
<sequence>MRIEGAYEVTIAGPLRKKSQLKAVVRSLGGVTKGTETGTKEISYKWFNSNAKEGTYNPVIGAVQDTLPLAADAVGRYYKCEVTVREDADGAVPRSATSDAAGPIADVEGNPNTDWLHRARYGISHHLLAEFMNRVAAEPGEAWQPGESWDAVINGFDVDAYVQQVVETGAGFVILTTGQNSGYLLSPNATYDRIAGVQPGERASTRDLPMEIAEALAPHGIRLILYSPANPPQQGAQE</sequence>
<evidence type="ECO:0000313" key="2">
    <source>
        <dbReference type="Proteomes" id="UP001153387"/>
    </source>
</evidence>
<dbReference type="RefSeq" id="WP_277566036.1">
    <property type="nucleotide sequence ID" value="NZ_JAPDHZ010000003.1"/>
</dbReference>
<dbReference type="Gene3D" id="2.60.40.2700">
    <property type="match status" value="1"/>
</dbReference>
<gene>
    <name evidence="1" type="ORF">OMP38_16105</name>
</gene>
<name>A0A9X4KIN5_9BACL</name>
<dbReference type="AlphaFoldDB" id="A0A9X4KIN5"/>
<protein>
    <submittedName>
        <fullName evidence="1">Uncharacterized protein</fullName>
    </submittedName>
</protein>
<accession>A0A9X4KIN5</accession>
<reference evidence="1 2" key="1">
    <citation type="submission" date="2022-10" db="EMBL/GenBank/DDBJ databases">
        <title>Comparative genomic analysis of Cohnella hashimotonis sp. nov., isolated from the International Space Station.</title>
        <authorList>
            <person name="Simpson A."/>
            <person name="Venkateswaran K."/>
        </authorList>
    </citation>
    <scope>NUCLEOTIDE SEQUENCE [LARGE SCALE GENOMIC DNA]</scope>
    <source>
        <strain evidence="1 2">DSM 18997</strain>
    </source>
</reference>